<dbReference type="PANTHER" id="PTHR33413:SF35">
    <property type="entry name" value="OS09G0381600 PROTEIN"/>
    <property type="match status" value="1"/>
</dbReference>
<dbReference type="InterPro" id="IPR025322">
    <property type="entry name" value="PADRE_dom"/>
</dbReference>
<dbReference type="Pfam" id="PF14009">
    <property type="entry name" value="PADRE"/>
    <property type="match status" value="1"/>
</dbReference>
<evidence type="ECO:0000313" key="2">
    <source>
        <dbReference type="EMBL" id="VAI32121.1"/>
    </source>
</evidence>
<proteinExistence type="predicted"/>
<name>A0A9R0X8M0_TRITD</name>
<gene>
    <name evidence="2" type="ORF">TRITD_5Bv1G120830</name>
</gene>
<accession>A0A9R0X8M0</accession>
<protein>
    <submittedName>
        <fullName evidence="2">Uncharacterized protein</fullName>
    </submittedName>
</protein>
<sequence>MGNCQAAEAAEVIIQHPGGKVERLYWPTPAAEVMKTNPGHYVALVILRLSPEDKAAAGDEAAAAAAVAGAGAAAKITRVKLLKPKDVLHLGQVYRLITAQEVTKALRARKNDKMRRCEAIKQQHDQLRRGDGAEQGASDKNDKMRRCEAIKQQHDQLRRGDGAEQGASDKDANANAKQRGEKDRHRGSGGAQPAGSGRGRHWRPSLQSISEAAAGQSSSASSSISESTAS</sequence>
<dbReference type="AlphaFoldDB" id="A0A9R0X8M0"/>
<evidence type="ECO:0000313" key="3">
    <source>
        <dbReference type="Proteomes" id="UP000324705"/>
    </source>
</evidence>
<dbReference type="Gramene" id="TRITD5Bv1G120830.2">
    <property type="protein sequence ID" value="TRITD5Bv1G120830.2"/>
    <property type="gene ID" value="TRITD5Bv1G120830"/>
</dbReference>
<reference evidence="2 3" key="1">
    <citation type="submission" date="2017-09" db="EMBL/GenBank/DDBJ databases">
        <authorList>
            <consortium name="International Durum Wheat Genome Sequencing Consortium (IDWGSC)"/>
            <person name="Milanesi L."/>
        </authorList>
    </citation>
    <scope>NUCLEOTIDE SEQUENCE [LARGE SCALE GENOMIC DNA]</scope>
    <source>
        <strain evidence="3">cv. Svevo</strain>
    </source>
</reference>
<evidence type="ECO:0000256" key="1">
    <source>
        <dbReference type="SAM" id="MobiDB-lite"/>
    </source>
</evidence>
<feature type="region of interest" description="Disordered" evidence="1">
    <location>
        <begin position="121"/>
        <end position="230"/>
    </location>
</feature>
<feature type="compositionally biased region" description="Basic and acidic residues" evidence="1">
    <location>
        <begin position="121"/>
        <end position="186"/>
    </location>
</feature>
<organism evidence="2 3">
    <name type="scientific">Triticum turgidum subsp. durum</name>
    <name type="common">Durum wheat</name>
    <name type="synonym">Triticum durum</name>
    <dbReference type="NCBI Taxonomy" id="4567"/>
    <lineage>
        <taxon>Eukaryota</taxon>
        <taxon>Viridiplantae</taxon>
        <taxon>Streptophyta</taxon>
        <taxon>Embryophyta</taxon>
        <taxon>Tracheophyta</taxon>
        <taxon>Spermatophyta</taxon>
        <taxon>Magnoliopsida</taxon>
        <taxon>Liliopsida</taxon>
        <taxon>Poales</taxon>
        <taxon>Poaceae</taxon>
        <taxon>BOP clade</taxon>
        <taxon>Pooideae</taxon>
        <taxon>Triticodae</taxon>
        <taxon>Triticeae</taxon>
        <taxon>Triticinae</taxon>
        <taxon>Triticum</taxon>
    </lineage>
</organism>
<keyword evidence="3" id="KW-1185">Reference proteome</keyword>
<dbReference type="Proteomes" id="UP000324705">
    <property type="component" value="Chromosome 5B"/>
</dbReference>
<dbReference type="EMBL" id="LT934120">
    <property type="protein sequence ID" value="VAI32121.1"/>
    <property type="molecule type" value="Genomic_DNA"/>
</dbReference>
<feature type="compositionally biased region" description="Low complexity" evidence="1">
    <location>
        <begin position="207"/>
        <end position="230"/>
    </location>
</feature>
<dbReference type="PANTHER" id="PTHR33413">
    <property type="entry name" value="EXPRESSED PROTEIN"/>
    <property type="match status" value="1"/>
</dbReference>